<organism evidence="9 10">
    <name type="scientific">Rarobacter incanus</name>
    <dbReference type="NCBI Taxonomy" id="153494"/>
    <lineage>
        <taxon>Bacteria</taxon>
        <taxon>Bacillati</taxon>
        <taxon>Actinomycetota</taxon>
        <taxon>Actinomycetes</taxon>
        <taxon>Micrococcales</taxon>
        <taxon>Rarobacteraceae</taxon>
        <taxon>Rarobacter</taxon>
    </lineage>
</organism>
<evidence type="ECO:0000256" key="3">
    <source>
        <dbReference type="ARBA" id="ARBA00022679"/>
    </source>
</evidence>
<feature type="binding site" evidence="6">
    <location>
        <position position="345"/>
    </location>
    <ligand>
        <name>S-adenosyl-L-methionine</name>
        <dbReference type="ChEBI" id="CHEBI:59789"/>
    </ligand>
</feature>
<dbReference type="SUPFAM" id="SSF48013">
    <property type="entry name" value="NusB-like"/>
    <property type="match status" value="1"/>
</dbReference>
<comment type="caution">
    <text evidence="9">The sequence shown here is derived from an EMBL/GenBank/DDBJ whole genome shotgun (WGS) entry which is preliminary data.</text>
</comment>
<proteinExistence type="inferred from homology"/>
<keyword evidence="4 6" id="KW-0949">S-adenosyl-L-methionine</keyword>
<gene>
    <name evidence="9" type="ORF">FB389_0289</name>
</gene>
<dbReference type="Proteomes" id="UP000316181">
    <property type="component" value="Unassembled WGS sequence"/>
</dbReference>
<dbReference type="Pfam" id="PF01189">
    <property type="entry name" value="Methyltr_RsmB-F"/>
    <property type="match status" value="1"/>
</dbReference>
<keyword evidence="3 6" id="KW-0808">Transferase</keyword>
<name>A0A542SN37_9MICO</name>
<dbReference type="InterPro" id="IPR006027">
    <property type="entry name" value="NusB_RsmB_TIM44"/>
</dbReference>
<feature type="active site" description="Nucleophile" evidence="6">
    <location>
        <position position="444"/>
    </location>
</feature>
<reference evidence="9 10" key="1">
    <citation type="submission" date="2019-06" db="EMBL/GenBank/DDBJ databases">
        <title>Sequencing the genomes of 1000 actinobacteria strains.</title>
        <authorList>
            <person name="Klenk H.-P."/>
        </authorList>
    </citation>
    <scope>NUCLEOTIDE SEQUENCE [LARGE SCALE GENOMIC DNA]</scope>
    <source>
        <strain evidence="9 10">DSM 10596</strain>
    </source>
</reference>
<dbReference type="PRINTS" id="PR02008">
    <property type="entry name" value="RCMTFAMILY"/>
</dbReference>
<evidence type="ECO:0000256" key="6">
    <source>
        <dbReference type="PROSITE-ProRule" id="PRU01023"/>
    </source>
</evidence>
<feature type="compositionally biased region" description="Basic and acidic residues" evidence="7">
    <location>
        <begin position="11"/>
        <end position="28"/>
    </location>
</feature>
<dbReference type="InterPro" id="IPR023267">
    <property type="entry name" value="RCMT"/>
</dbReference>
<keyword evidence="5 6" id="KW-0694">RNA-binding</keyword>
<dbReference type="GO" id="GO:0008173">
    <property type="term" value="F:RNA methyltransferase activity"/>
    <property type="evidence" value="ECO:0007669"/>
    <property type="project" value="InterPro"/>
</dbReference>
<dbReference type="AlphaFoldDB" id="A0A542SN37"/>
<dbReference type="EMBL" id="VFNV01000001">
    <property type="protein sequence ID" value="TQK75657.1"/>
    <property type="molecule type" value="Genomic_DNA"/>
</dbReference>
<dbReference type="Gene3D" id="1.10.940.10">
    <property type="entry name" value="NusB-like"/>
    <property type="match status" value="1"/>
</dbReference>
<keyword evidence="2 6" id="KW-0489">Methyltransferase</keyword>
<comment type="similarity">
    <text evidence="1 6">Belongs to the class I-like SAM-binding methyltransferase superfamily. RsmB/NOP family.</text>
</comment>
<protein>
    <submittedName>
        <fullName evidence="9">16S rRNA (Cytosine967-C5)-methyltransferase</fullName>
    </submittedName>
</protein>
<evidence type="ECO:0000256" key="4">
    <source>
        <dbReference type="ARBA" id="ARBA00022691"/>
    </source>
</evidence>
<evidence type="ECO:0000259" key="8">
    <source>
        <dbReference type="PROSITE" id="PS51686"/>
    </source>
</evidence>
<dbReference type="RefSeq" id="WP_142111036.1">
    <property type="nucleotide sequence ID" value="NZ_BAAATB010000003.1"/>
</dbReference>
<evidence type="ECO:0000256" key="2">
    <source>
        <dbReference type="ARBA" id="ARBA00022603"/>
    </source>
</evidence>
<dbReference type="Gene3D" id="3.40.50.150">
    <property type="entry name" value="Vaccinia Virus protein VP39"/>
    <property type="match status" value="1"/>
</dbReference>
<dbReference type="SUPFAM" id="SSF53335">
    <property type="entry name" value="S-adenosyl-L-methionine-dependent methyltransferases"/>
    <property type="match status" value="1"/>
</dbReference>
<dbReference type="PROSITE" id="PS51686">
    <property type="entry name" value="SAM_MT_RSMB_NOP"/>
    <property type="match status" value="1"/>
</dbReference>
<feature type="binding site" evidence="6">
    <location>
        <position position="373"/>
    </location>
    <ligand>
        <name>S-adenosyl-L-methionine</name>
        <dbReference type="ChEBI" id="CHEBI:59789"/>
    </ligand>
</feature>
<dbReference type="InterPro" id="IPR049560">
    <property type="entry name" value="MeTrfase_RsmB-F_NOP2_cat"/>
</dbReference>
<dbReference type="OrthoDB" id="9810297at2"/>
<evidence type="ECO:0000313" key="10">
    <source>
        <dbReference type="Proteomes" id="UP000316181"/>
    </source>
</evidence>
<dbReference type="GO" id="GO:0003723">
    <property type="term" value="F:RNA binding"/>
    <property type="evidence" value="ECO:0007669"/>
    <property type="project" value="UniProtKB-UniRule"/>
</dbReference>
<dbReference type="GO" id="GO:0006355">
    <property type="term" value="P:regulation of DNA-templated transcription"/>
    <property type="evidence" value="ECO:0007669"/>
    <property type="project" value="InterPro"/>
</dbReference>
<accession>A0A542SN37</accession>
<evidence type="ECO:0000256" key="5">
    <source>
        <dbReference type="ARBA" id="ARBA00022884"/>
    </source>
</evidence>
<evidence type="ECO:0000313" key="9">
    <source>
        <dbReference type="EMBL" id="TQK75657.1"/>
    </source>
</evidence>
<evidence type="ECO:0000256" key="7">
    <source>
        <dbReference type="SAM" id="MobiDB-lite"/>
    </source>
</evidence>
<feature type="region of interest" description="Disordered" evidence="7">
    <location>
        <begin position="1"/>
        <end position="56"/>
    </location>
</feature>
<feature type="domain" description="SAM-dependent MTase RsmB/NOP-type" evidence="8">
    <location>
        <begin position="217"/>
        <end position="514"/>
    </location>
</feature>
<dbReference type="InterPro" id="IPR018314">
    <property type="entry name" value="RsmB/NOL1/NOP2-like_CS"/>
</dbReference>
<sequence>MNQRSGQGRGGGRDDRPRARDGRRDSAGHQRGAARMRGDGRRSAAAPSMRDRSSDEPRAAAFDVLVDVETNDAYANLVLPARLARADLGGRDAAFATELAYGTLRMQGHYDAILSECVDRALPDIDAPVRVALRLGAHQLLGMRVPAHAAVSQTVGLVRHKIGAGPAQFVNAVLRKVSTKTADQWQAGIAAQLSDPVELASFTYSHPAWIVRALKAALVANGRDPGELEELLRADNTPAPVMLVARPGLIDPAELLTHSGGGRVARLSPFAVEAGAVPPRHIAAVKDGRAGVQDEGSQLVALALAAAPIDGRDKRWLDMCAGPGGKTALLAALAARRGARVVANEVQPHRAGLVRKNVAAAAPGSIEAVRTADGRDIGGDEPGSFDRVLVDAPCTGLGALRRRPEARWRKQPSDLPELSALQRELLESALAAVRPGGIVAYVTCSPHVAETKLVVDDVIRGRDDIEIVDAARVLESVVVDPGDSRVDFGAGPAIQLWPHIHHTDAMHATMLRRLR</sequence>
<dbReference type="InterPro" id="IPR001678">
    <property type="entry name" value="MeTrfase_RsmB-F_NOP2_dom"/>
</dbReference>
<feature type="binding site" evidence="6">
    <location>
        <position position="391"/>
    </location>
    <ligand>
        <name>S-adenosyl-L-methionine</name>
        <dbReference type="ChEBI" id="CHEBI:59789"/>
    </ligand>
</feature>
<keyword evidence="10" id="KW-1185">Reference proteome</keyword>
<dbReference type="PANTHER" id="PTHR22807">
    <property type="entry name" value="NOP2 YEAST -RELATED NOL1/NOP2/FMU SUN DOMAIN-CONTAINING"/>
    <property type="match status" value="1"/>
</dbReference>
<dbReference type="InterPro" id="IPR035926">
    <property type="entry name" value="NusB-like_sf"/>
</dbReference>
<feature type="binding site" evidence="6">
    <location>
        <begin position="320"/>
        <end position="326"/>
    </location>
    <ligand>
        <name>S-adenosyl-L-methionine</name>
        <dbReference type="ChEBI" id="CHEBI:59789"/>
    </ligand>
</feature>
<evidence type="ECO:0000256" key="1">
    <source>
        <dbReference type="ARBA" id="ARBA00007494"/>
    </source>
</evidence>
<dbReference type="CDD" id="cd02440">
    <property type="entry name" value="AdoMet_MTases"/>
    <property type="match status" value="1"/>
</dbReference>
<dbReference type="Pfam" id="PF01029">
    <property type="entry name" value="NusB"/>
    <property type="match status" value="1"/>
</dbReference>
<dbReference type="PROSITE" id="PS01153">
    <property type="entry name" value="NOL1_NOP2_SUN"/>
    <property type="match status" value="1"/>
</dbReference>
<dbReference type="InterPro" id="IPR029063">
    <property type="entry name" value="SAM-dependent_MTases_sf"/>
</dbReference>
<dbReference type="GO" id="GO:0001510">
    <property type="term" value="P:RNA methylation"/>
    <property type="evidence" value="ECO:0007669"/>
    <property type="project" value="InterPro"/>
</dbReference>
<dbReference type="PANTHER" id="PTHR22807:SF53">
    <property type="entry name" value="RIBOSOMAL RNA SMALL SUBUNIT METHYLTRANSFERASE B-RELATED"/>
    <property type="match status" value="1"/>
</dbReference>